<dbReference type="SUPFAM" id="SSF56436">
    <property type="entry name" value="C-type lectin-like"/>
    <property type="match status" value="2"/>
</dbReference>
<gene>
    <name evidence="4" type="primary">LOC115004520</name>
</gene>
<dbReference type="PROSITE" id="PS50041">
    <property type="entry name" value="C_TYPE_LECTIN_2"/>
    <property type="match status" value="2"/>
</dbReference>
<dbReference type="SMART" id="SM00034">
    <property type="entry name" value="CLECT"/>
    <property type="match status" value="2"/>
</dbReference>
<dbReference type="InterPro" id="IPR016187">
    <property type="entry name" value="CTDL_fold"/>
</dbReference>
<feature type="domain" description="C-type lectin" evidence="2">
    <location>
        <begin position="118"/>
        <end position="224"/>
    </location>
</feature>
<dbReference type="Pfam" id="PF00059">
    <property type="entry name" value="Lectin_C"/>
    <property type="match status" value="2"/>
</dbReference>
<feature type="domain" description="C-type lectin" evidence="2">
    <location>
        <begin position="1"/>
        <end position="109"/>
    </location>
</feature>
<dbReference type="RefSeq" id="XP_029282024.1">
    <property type="nucleotide sequence ID" value="XM_029426164.1"/>
</dbReference>
<organism evidence="3 4">
    <name type="scientific">Cottoperca gobio</name>
    <name type="common">Frogmouth</name>
    <name type="synonym">Aphritis gobio</name>
    <dbReference type="NCBI Taxonomy" id="56716"/>
    <lineage>
        <taxon>Eukaryota</taxon>
        <taxon>Metazoa</taxon>
        <taxon>Chordata</taxon>
        <taxon>Craniata</taxon>
        <taxon>Vertebrata</taxon>
        <taxon>Euteleostomi</taxon>
        <taxon>Actinopterygii</taxon>
        <taxon>Neopterygii</taxon>
        <taxon>Teleostei</taxon>
        <taxon>Neoteleostei</taxon>
        <taxon>Acanthomorphata</taxon>
        <taxon>Eupercaria</taxon>
        <taxon>Perciformes</taxon>
        <taxon>Notothenioidei</taxon>
        <taxon>Bovichtidae</taxon>
        <taxon>Cottoperca</taxon>
    </lineage>
</organism>
<dbReference type="InterPro" id="IPR001304">
    <property type="entry name" value="C-type_lectin-like"/>
</dbReference>
<dbReference type="InterPro" id="IPR018378">
    <property type="entry name" value="C-type_lectin_CS"/>
</dbReference>
<evidence type="ECO:0000259" key="2">
    <source>
        <dbReference type="PROSITE" id="PS50041"/>
    </source>
</evidence>
<dbReference type="AlphaFoldDB" id="A0A6J2P9J2"/>
<protein>
    <submittedName>
        <fullName evidence="4">Lithostathine-1-beta-like</fullName>
    </submittedName>
</protein>
<dbReference type="Gene3D" id="3.10.100.10">
    <property type="entry name" value="Mannose-Binding Protein A, subunit A"/>
    <property type="match status" value="2"/>
</dbReference>
<dbReference type="PANTHER" id="PTHR45784:SF3">
    <property type="entry name" value="C-TYPE LECTIN DOMAIN FAMILY 4 MEMBER K-LIKE-RELATED"/>
    <property type="match status" value="1"/>
</dbReference>
<accession>A0A6J2P9J2</accession>
<sequence>MTEAQSYCREKYTDLVTVHNMEDVNTLNNMMDLSRMKDPHIWIGLYDDLDSWRWSLSDRSFYRPGETEFRLWAPGQPNNYLGKEHCTMIDHLGQWRDVSCEESHPAICLDVRGPNVTFVFINIPMTWTEAQSYCRANYTDLASVRNMAENQKIQDLVPAGGTAWIGLSRDSWKWSDGSDSTFRFWMAGQPDNYGYNQACVAARFNSFGQWVDIPCERKQAFICYSPREW</sequence>
<dbReference type="OrthoDB" id="6369810at2759"/>
<name>A0A6J2P9J2_COTGO</name>
<dbReference type="InParanoid" id="A0A6J2P9J2"/>
<reference evidence="4" key="1">
    <citation type="submission" date="2025-08" db="UniProtKB">
        <authorList>
            <consortium name="RefSeq"/>
        </authorList>
    </citation>
    <scope>IDENTIFICATION</scope>
</reference>
<evidence type="ECO:0000256" key="1">
    <source>
        <dbReference type="ARBA" id="ARBA00023157"/>
    </source>
</evidence>
<keyword evidence="1" id="KW-1015">Disulfide bond</keyword>
<dbReference type="PROSITE" id="PS00615">
    <property type="entry name" value="C_TYPE_LECTIN_1"/>
    <property type="match status" value="1"/>
</dbReference>
<keyword evidence="3" id="KW-1185">Reference proteome</keyword>
<evidence type="ECO:0000313" key="3">
    <source>
        <dbReference type="Proteomes" id="UP000504630"/>
    </source>
</evidence>
<dbReference type="GeneID" id="115004520"/>
<dbReference type="InterPro" id="IPR016186">
    <property type="entry name" value="C-type_lectin-like/link_sf"/>
</dbReference>
<proteinExistence type="predicted"/>
<dbReference type="PANTHER" id="PTHR45784">
    <property type="entry name" value="C-TYPE LECTIN DOMAIN FAMILY 20 MEMBER A-RELATED"/>
    <property type="match status" value="1"/>
</dbReference>
<dbReference type="KEGG" id="cgob:115004520"/>
<evidence type="ECO:0000313" key="4">
    <source>
        <dbReference type="RefSeq" id="XP_029282024.1"/>
    </source>
</evidence>
<dbReference type="Proteomes" id="UP000504630">
    <property type="component" value="Unplaced"/>
</dbReference>